<evidence type="ECO:0000256" key="8">
    <source>
        <dbReference type="ARBA" id="ARBA00023136"/>
    </source>
</evidence>
<sequence length="425" mass="47335">MNRKQSDHLMMVIIVMTLLILTLFAFIKINSVVHGNGVIITKDNTQVVSLSKGGTIDAIHVAEGDYVKKGQILAETTNFDIQKEYEHVKAQSEYLTVYIKELNSVLAWKGDLKDFDTTVLTNQDLIGNIQLLISQERTKESKVASLNSDIEQLGLARVSKNSELSLVQEEVNLLSPLVKKGISSYTTFLAKKQAAVRLKSEIIELERQMVAKKEEIKVTRGEIDDNYYAIRNTLSKNLVDAQREDSLNKSAMTVLSKQMNDSSVHSPVDGVIYKINKNAFTKGGVIQAADALFEIKPMSTRMIAEVKIQPKDRDQIFVGGEANVKILSFILSSAKPYKGEVEQISPDSYEESINGNMVRYYKAIVVFDIAEKDRESIKPGMAVDAYVITGNHSILKYLASPLLRGAQQVFSEPVLTDTKMTHQPG</sequence>
<dbReference type="InterPro" id="IPR058639">
    <property type="entry name" value="BSH_YknX-like"/>
</dbReference>
<accession>A0ABS6GAW7</accession>
<reference evidence="13 14" key="1">
    <citation type="submission" date="2021-06" db="EMBL/GenBank/DDBJ databases">
        <authorList>
            <person name="Stanton E."/>
        </authorList>
    </citation>
    <scope>NUCLEOTIDE SEQUENCE [LARGE SCALE GENOMIC DNA]</scope>
    <source>
        <strain evidence="13 14">2021EL-00146</strain>
    </source>
</reference>
<evidence type="ECO:0000259" key="12">
    <source>
        <dbReference type="Pfam" id="PF26002"/>
    </source>
</evidence>
<gene>
    <name evidence="13" type="ORF">KQV47_06290</name>
</gene>
<dbReference type="PANTHER" id="PTHR30386:SF17">
    <property type="entry name" value="ALKALINE PROTEASE SECRETION PROTEIN APRE"/>
    <property type="match status" value="1"/>
</dbReference>
<dbReference type="PANTHER" id="PTHR30386">
    <property type="entry name" value="MEMBRANE FUSION SUBUNIT OF EMRAB-TOLC MULTIDRUG EFFLUX PUMP"/>
    <property type="match status" value="1"/>
</dbReference>
<dbReference type="Gene3D" id="2.40.50.100">
    <property type="match status" value="1"/>
</dbReference>
<evidence type="ECO:0000256" key="7">
    <source>
        <dbReference type="ARBA" id="ARBA00022989"/>
    </source>
</evidence>
<evidence type="ECO:0000313" key="13">
    <source>
        <dbReference type="EMBL" id="MBU5923799.1"/>
    </source>
</evidence>
<keyword evidence="10" id="KW-0175">Coiled coil</keyword>
<feature type="coiled-coil region" evidence="10">
    <location>
        <begin position="195"/>
        <end position="222"/>
    </location>
</feature>
<evidence type="ECO:0000256" key="4">
    <source>
        <dbReference type="ARBA" id="ARBA00022475"/>
    </source>
</evidence>
<dbReference type="NCBIfam" id="TIGR01843">
    <property type="entry name" value="type_I_hlyD"/>
    <property type="match status" value="1"/>
</dbReference>
<feature type="domain" description="YknX-like barrel-sandwich hybrid" evidence="11">
    <location>
        <begin position="52"/>
        <end position="282"/>
    </location>
</feature>
<dbReference type="InterPro" id="IPR058982">
    <property type="entry name" value="Beta-barrel_AprE"/>
</dbReference>
<keyword evidence="7 9" id="KW-1133">Transmembrane helix</keyword>
<dbReference type="InterPro" id="IPR050739">
    <property type="entry name" value="MFP"/>
</dbReference>
<dbReference type="RefSeq" id="WP_094919624.1">
    <property type="nucleotide sequence ID" value="NZ_JAHLTI010000002.1"/>
</dbReference>
<organism evidence="13 14">
    <name type="scientific">Enterobacter sichuanensis</name>
    <dbReference type="NCBI Taxonomy" id="2071710"/>
    <lineage>
        <taxon>Bacteria</taxon>
        <taxon>Pseudomonadati</taxon>
        <taxon>Pseudomonadota</taxon>
        <taxon>Gammaproteobacteria</taxon>
        <taxon>Enterobacterales</taxon>
        <taxon>Enterobacteriaceae</taxon>
        <taxon>Enterobacter</taxon>
        <taxon>Enterobacter cloacae complex</taxon>
    </lineage>
</organism>
<evidence type="ECO:0000259" key="11">
    <source>
        <dbReference type="Pfam" id="PF25984"/>
    </source>
</evidence>
<dbReference type="PRINTS" id="PR01490">
    <property type="entry name" value="RTXTOXIND"/>
</dbReference>
<keyword evidence="4 9" id="KW-1003">Cell membrane</keyword>
<dbReference type="Pfam" id="PF25984">
    <property type="entry name" value="BSH_YknX"/>
    <property type="match status" value="1"/>
</dbReference>
<evidence type="ECO:0000256" key="2">
    <source>
        <dbReference type="ARBA" id="ARBA00009477"/>
    </source>
</evidence>
<keyword evidence="5 9" id="KW-0997">Cell inner membrane</keyword>
<name>A0ABS6GAW7_9ENTR</name>
<evidence type="ECO:0000256" key="3">
    <source>
        <dbReference type="ARBA" id="ARBA00022448"/>
    </source>
</evidence>
<dbReference type="Gene3D" id="2.40.30.170">
    <property type="match status" value="1"/>
</dbReference>
<comment type="similarity">
    <text evidence="2 9">Belongs to the membrane fusion protein (MFP) (TC 8.A.1) family.</text>
</comment>
<proteinExistence type="inferred from homology"/>
<dbReference type="EMBL" id="JAHLTI010000002">
    <property type="protein sequence ID" value="MBU5923799.1"/>
    <property type="molecule type" value="Genomic_DNA"/>
</dbReference>
<keyword evidence="3 9" id="KW-0813">Transport</keyword>
<feature type="domain" description="AprE-like beta-barrel" evidence="12">
    <location>
        <begin position="302"/>
        <end position="390"/>
    </location>
</feature>
<evidence type="ECO:0000256" key="9">
    <source>
        <dbReference type="RuleBase" id="RU365093"/>
    </source>
</evidence>
<evidence type="ECO:0000256" key="5">
    <source>
        <dbReference type="ARBA" id="ARBA00022519"/>
    </source>
</evidence>
<keyword evidence="8 9" id="KW-0472">Membrane</keyword>
<feature type="transmembrane region" description="Helical" evidence="9">
    <location>
        <begin position="9"/>
        <end position="27"/>
    </location>
</feature>
<comment type="caution">
    <text evidence="13">The sequence shown here is derived from an EMBL/GenBank/DDBJ whole genome shotgun (WGS) entry which is preliminary data.</text>
</comment>
<comment type="subcellular location">
    <subcellularLocation>
        <location evidence="1 9">Cell inner membrane</location>
        <topology evidence="1 9">Single-pass membrane protein</topology>
    </subcellularLocation>
</comment>
<evidence type="ECO:0000256" key="1">
    <source>
        <dbReference type="ARBA" id="ARBA00004377"/>
    </source>
</evidence>
<evidence type="ECO:0000256" key="6">
    <source>
        <dbReference type="ARBA" id="ARBA00022692"/>
    </source>
</evidence>
<keyword evidence="14" id="KW-1185">Reference proteome</keyword>
<keyword evidence="6 9" id="KW-0812">Transmembrane</keyword>
<dbReference type="InterPro" id="IPR010129">
    <property type="entry name" value="T1SS_HlyD"/>
</dbReference>
<evidence type="ECO:0000256" key="10">
    <source>
        <dbReference type="SAM" id="Coils"/>
    </source>
</evidence>
<dbReference type="Pfam" id="PF26002">
    <property type="entry name" value="Beta-barrel_AprE"/>
    <property type="match status" value="1"/>
</dbReference>
<evidence type="ECO:0000313" key="14">
    <source>
        <dbReference type="Proteomes" id="UP000787201"/>
    </source>
</evidence>
<protein>
    <recommendedName>
        <fullName evidence="9">Membrane fusion protein (MFP) family protein</fullName>
    </recommendedName>
</protein>
<dbReference type="Proteomes" id="UP000787201">
    <property type="component" value="Unassembled WGS sequence"/>
</dbReference>